<dbReference type="AlphaFoldDB" id="A0A8X6LD40"/>
<proteinExistence type="predicted"/>
<protein>
    <submittedName>
        <fullName evidence="1">Uncharacterized protein</fullName>
    </submittedName>
</protein>
<dbReference type="EMBL" id="BMAO01005626">
    <property type="protein sequence ID" value="GFR02679.1"/>
    <property type="molecule type" value="Genomic_DNA"/>
</dbReference>
<name>A0A8X6LD40_TRICU</name>
<dbReference type="Proteomes" id="UP000887116">
    <property type="component" value="Unassembled WGS sequence"/>
</dbReference>
<dbReference type="OrthoDB" id="10473519at2759"/>
<feature type="non-terminal residue" evidence="1">
    <location>
        <position position="1"/>
    </location>
</feature>
<sequence length="84" mass="9561">RVSLNIVAESENISSHSENLPIARKVQESISKSKLRFLWLHLSQLSYAALEMLHPESPIPQNMAKILHRYTASRDPPPFALQEV</sequence>
<gene>
    <name evidence="1" type="ORF">TNCT_473551</name>
</gene>
<evidence type="ECO:0000313" key="1">
    <source>
        <dbReference type="EMBL" id="GFR02679.1"/>
    </source>
</evidence>
<accession>A0A8X6LD40</accession>
<reference evidence="1" key="1">
    <citation type="submission" date="2020-07" db="EMBL/GenBank/DDBJ databases">
        <title>Multicomponent nature underlies the extraordinary mechanical properties of spider dragline silk.</title>
        <authorList>
            <person name="Kono N."/>
            <person name="Nakamura H."/>
            <person name="Mori M."/>
            <person name="Yoshida Y."/>
            <person name="Ohtoshi R."/>
            <person name="Malay A.D."/>
            <person name="Moran D.A.P."/>
            <person name="Tomita M."/>
            <person name="Numata K."/>
            <person name="Arakawa K."/>
        </authorList>
    </citation>
    <scope>NUCLEOTIDE SEQUENCE</scope>
</reference>
<evidence type="ECO:0000313" key="2">
    <source>
        <dbReference type="Proteomes" id="UP000887116"/>
    </source>
</evidence>
<comment type="caution">
    <text evidence="1">The sequence shown here is derived from an EMBL/GenBank/DDBJ whole genome shotgun (WGS) entry which is preliminary data.</text>
</comment>
<organism evidence="1 2">
    <name type="scientific">Trichonephila clavata</name>
    <name type="common">Joro spider</name>
    <name type="synonym">Nephila clavata</name>
    <dbReference type="NCBI Taxonomy" id="2740835"/>
    <lineage>
        <taxon>Eukaryota</taxon>
        <taxon>Metazoa</taxon>
        <taxon>Ecdysozoa</taxon>
        <taxon>Arthropoda</taxon>
        <taxon>Chelicerata</taxon>
        <taxon>Arachnida</taxon>
        <taxon>Araneae</taxon>
        <taxon>Araneomorphae</taxon>
        <taxon>Entelegynae</taxon>
        <taxon>Araneoidea</taxon>
        <taxon>Nephilidae</taxon>
        <taxon>Trichonephila</taxon>
    </lineage>
</organism>
<keyword evidence="2" id="KW-1185">Reference proteome</keyword>